<dbReference type="WBParaSite" id="SVE_0166200.1">
    <property type="protein sequence ID" value="SVE_0166200.1"/>
    <property type="gene ID" value="SVE_0166200"/>
</dbReference>
<protein>
    <submittedName>
        <fullName evidence="2">Transposase</fullName>
    </submittedName>
</protein>
<name>A0A0K0EYQ3_STRVS</name>
<evidence type="ECO:0000313" key="1">
    <source>
        <dbReference type="Proteomes" id="UP000035680"/>
    </source>
</evidence>
<organism evidence="1 2">
    <name type="scientific">Strongyloides venezuelensis</name>
    <name type="common">Threadworm</name>
    <dbReference type="NCBI Taxonomy" id="75913"/>
    <lineage>
        <taxon>Eukaryota</taxon>
        <taxon>Metazoa</taxon>
        <taxon>Ecdysozoa</taxon>
        <taxon>Nematoda</taxon>
        <taxon>Chromadorea</taxon>
        <taxon>Rhabditida</taxon>
        <taxon>Tylenchina</taxon>
        <taxon>Panagrolaimomorpha</taxon>
        <taxon>Strongyloidoidea</taxon>
        <taxon>Strongyloididae</taxon>
        <taxon>Strongyloides</taxon>
    </lineage>
</organism>
<reference evidence="1" key="1">
    <citation type="submission" date="2014-07" db="EMBL/GenBank/DDBJ databases">
        <authorList>
            <person name="Martin A.A"/>
            <person name="De Silva N."/>
        </authorList>
    </citation>
    <scope>NUCLEOTIDE SEQUENCE</scope>
</reference>
<accession>A0A0K0EYQ3</accession>
<evidence type="ECO:0000313" key="2">
    <source>
        <dbReference type="WBParaSite" id="SVE_0166200.1"/>
    </source>
</evidence>
<dbReference type="AlphaFoldDB" id="A0A0K0EYQ3"/>
<proteinExistence type="predicted"/>
<dbReference type="STRING" id="75913.A0A0K0EYQ3"/>
<reference evidence="2" key="2">
    <citation type="submission" date="2015-08" db="UniProtKB">
        <authorList>
            <consortium name="WormBaseParasite"/>
        </authorList>
    </citation>
    <scope>IDENTIFICATION</scope>
</reference>
<sequence>MLIRLFKKQTSTKVATEKAVLEGAFGSLKKACYEQVMHNKDSTTPLSLTKILRQIVELMTSDVYRTRIGISFKPPRQHNTTIAIFKTFENYILRYDGICVDSLEMITQPAYQSQWHTFIQSFINGLQDYIRIAHFLKIELSRSIVIELSLWHTPSTA</sequence>
<keyword evidence="1" id="KW-1185">Reference proteome</keyword>
<dbReference type="Proteomes" id="UP000035680">
    <property type="component" value="Unassembled WGS sequence"/>
</dbReference>